<organism evidence="9 10">
    <name type="scientific">Candidatus Iainarchaeum sp</name>
    <dbReference type="NCBI Taxonomy" id="3101447"/>
    <lineage>
        <taxon>Archaea</taxon>
        <taxon>Candidatus Iainarchaeota</taxon>
        <taxon>Candidatus Iainarchaeia</taxon>
        <taxon>Candidatus Iainarchaeales</taxon>
        <taxon>Candidatus Iainarchaeaceae</taxon>
        <taxon>Candidatus Iainarchaeum</taxon>
    </lineage>
</organism>
<comment type="subunit">
    <text evidence="7">Homodimer.</text>
</comment>
<dbReference type="Gene3D" id="3.30.930.10">
    <property type="entry name" value="Bira Bifunctional Protein, Domain 2"/>
    <property type="match status" value="1"/>
</dbReference>
<dbReference type="NCBIfam" id="TIGR00459">
    <property type="entry name" value="aspS_bact"/>
    <property type="match status" value="1"/>
</dbReference>
<dbReference type="InterPro" id="IPR004524">
    <property type="entry name" value="Asp-tRNA-ligase_1"/>
</dbReference>
<feature type="binding site" evidence="7">
    <location>
        <begin position="221"/>
        <end position="223"/>
    </location>
    <ligand>
        <name>ATP</name>
        <dbReference type="ChEBI" id="CHEBI:30616"/>
    </ligand>
</feature>
<evidence type="ECO:0000313" key="10">
    <source>
        <dbReference type="Proteomes" id="UP000527315"/>
    </source>
</evidence>
<comment type="function">
    <text evidence="7">Aspartyl-tRNA synthetase with relaxed tRNA specificity since it is able to aspartylate not only its cognate tRNA(Asp) but also tRNA(Asn). Reaction proceeds in two steps: L-aspartate is first activated by ATP to form Asp-AMP and then transferred to the acceptor end of tRNA(Asp/Asn).</text>
</comment>
<dbReference type="InterPro" id="IPR006195">
    <property type="entry name" value="aa-tRNA-synth_II"/>
</dbReference>
<evidence type="ECO:0000256" key="6">
    <source>
        <dbReference type="ARBA" id="ARBA00023146"/>
    </source>
</evidence>
<comment type="similarity">
    <text evidence="1 7">Belongs to the class-II aminoacyl-tRNA synthetase family. Type 1 subfamily.</text>
</comment>
<keyword evidence="2 7" id="KW-0436">Ligase</keyword>
<keyword evidence="4 7" id="KW-0067">ATP-binding</keyword>
<dbReference type="InterPro" id="IPR047089">
    <property type="entry name" value="Asp-tRNA-ligase_1_N"/>
</dbReference>
<dbReference type="SUPFAM" id="SSF55261">
    <property type="entry name" value="GAD domain-like"/>
    <property type="match status" value="1"/>
</dbReference>
<dbReference type="CDD" id="cd04317">
    <property type="entry name" value="EcAspRS_like_N"/>
    <property type="match status" value="1"/>
</dbReference>
<dbReference type="Pfam" id="PF00152">
    <property type="entry name" value="tRNA-synt_2"/>
    <property type="match status" value="1"/>
</dbReference>
<dbReference type="GO" id="GO:0050560">
    <property type="term" value="F:aspartate-tRNA(Asn) ligase activity"/>
    <property type="evidence" value="ECO:0007669"/>
    <property type="project" value="UniProtKB-EC"/>
</dbReference>
<dbReference type="HAMAP" id="MF_00044">
    <property type="entry name" value="Asp_tRNA_synth_type1"/>
    <property type="match status" value="1"/>
</dbReference>
<dbReference type="EC" id="6.1.1.23" evidence="7"/>
<keyword evidence="7" id="KW-0963">Cytoplasm</keyword>
<feature type="binding site" evidence="7">
    <location>
        <position position="484"/>
    </location>
    <ligand>
        <name>ATP</name>
        <dbReference type="ChEBI" id="CHEBI:30616"/>
    </ligand>
</feature>
<comment type="caution">
    <text evidence="9">The sequence shown here is derived from an EMBL/GenBank/DDBJ whole genome shotgun (WGS) entry which is preliminary data.</text>
</comment>
<feature type="binding site" evidence="7">
    <location>
        <position position="221"/>
    </location>
    <ligand>
        <name>L-aspartate</name>
        <dbReference type="ChEBI" id="CHEBI:29991"/>
    </ligand>
</feature>
<dbReference type="AlphaFoldDB" id="A0A7J4KUW5"/>
<dbReference type="PANTHER" id="PTHR22594">
    <property type="entry name" value="ASPARTYL/LYSYL-TRNA SYNTHETASE"/>
    <property type="match status" value="1"/>
</dbReference>
<name>A0A7J4KUW5_9ARCH</name>
<dbReference type="InterPro" id="IPR004364">
    <property type="entry name" value="Aa-tRNA-synt_II"/>
</dbReference>
<dbReference type="SUPFAM" id="SSF50249">
    <property type="entry name" value="Nucleic acid-binding proteins"/>
    <property type="match status" value="1"/>
</dbReference>
<dbReference type="CDD" id="cd00777">
    <property type="entry name" value="AspRS_core"/>
    <property type="match status" value="1"/>
</dbReference>
<dbReference type="Pfam" id="PF01336">
    <property type="entry name" value="tRNA_anti-codon"/>
    <property type="match status" value="1"/>
</dbReference>
<feature type="binding site" evidence="7">
    <location>
        <position position="175"/>
    </location>
    <ligand>
        <name>L-aspartate</name>
        <dbReference type="ChEBI" id="CHEBI:29991"/>
    </ligand>
</feature>
<dbReference type="InterPro" id="IPR045864">
    <property type="entry name" value="aa-tRNA-synth_II/BPL/LPL"/>
</dbReference>
<dbReference type="EMBL" id="DUFJ01000041">
    <property type="protein sequence ID" value="HIH32919.1"/>
    <property type="molecule type" value="Genomic_DNA"/>
</dbReference>
<feature type="domain" description="Aminoacyl-transfer RNA synthetases class-II family profile" evidence="8">
    <location>
        <begin position="144"/>
        <end position="557"/>
    </location>
</feature>
<feature type="binding site" evidence="7">
    <location>
        <position position="230"/>
    </location>
    <ligand>
        <name>ATP</name>
        <dbReference type="ChEBI" id="CHEBI:30616"/>
    </ligand>
</feature>
<feature type="binding site" evidence="7">
    <location>
        <position position="491"/>
    </location>
    <ligand>
        <name>L-aspartate</name>
        <dbReference type="ChEBI" id="CHEBI:29991"/>
    </ligand>
</feature>
<feature type="site" description="Important for tRNA non-discrimination" evidence="7">
    <location>
        <position position="83"/>
    </location>
</feature>
<dbReference type="InterPro" id="IPR004365">
    <property type="entry name" value="NA-bd_OB_tRNA"/>
</dbReference>
<dbReference type="PROSITE" id="PS50862">
    <property type="entry name" value="AA_TRNA_LIGASE_II"/>
    <property type="match status" value="1"/>
</dbReference>
<evidence type="ECO:0000259" key="8">
    <source>
        <dbReference type="PROSITE" id="PS50862"/>
    </source>
</evidence>
<comment type="caution">
    <text evidence="7">Lacks conserved residue(s) required for the propagation of feature annotation.</text>
</comment>
<dbReference type="GO" id="GO:0005737">
    <property type="term" value="C:cytoplasm"/>
    <property type="evidence" value="ECO:0007669"/>
    <property type="project" value="UniProtKB-SubCell"/>
</dbReference>
<accession>A0A7J4KUW5</accession>
<dbReference type="InterPro" id="IPR002312">
    <property type="entry name" value="Asp/Asn-tRNA-synth_IIb"/>
</dbReference>
<evidence type="ECO:0000256" key="1">
    <source>
        <dbReference type="ARBA" id="ARBA00006303"/>
    </source>
</evidence>
<evidence type="ECO:0000256" key="4">
    <source>
        <dbReference type="ARBA" id="ARBA00022840"/>
    </source>
</evidence>
<dbReference type="GO" id="GO:0005524">
    <property type="term" value="F:ATP binding"/>
    <property type="evidence" value="ECO:0007669"/>
    <property type="project" value="UniProtKB-UniRule"/>
</dbReference>
<evidence type="ECO:0000256" key="5">
    <source>
        <dbReference type="ARBA" id="ARBA00022917"/>
    </source>
</evidence>
<dbReference type="SUPFAM" id="SSF55681">
    <property type="entry name" value="Class II aaRS and biotin synthetases"/>
    <property type="match status" value="1"/>
</dbReference>
<dbReference type="Gene3D" id="2.40.50.140">
    <property type="entry name" value="Nucleic acid-binding proteins"/>
    <property type="match status" value="1"/>
</dbReference>
<feature type="binding site" evidence="7">
    <location>
        <begin position="536"/>
        <end position="539"/>
    </location>
    <ligand>
        <name>ATP</name>
        <dbReference type="ChEBI" id="CHEBI:30616"/>
    </ligand>
</feature>
<comment type="subcellular location">
    <subcellularLocation>
        <location evidence="7">Cytoplasm</location>
    </subcellularLocation>
</comment>
<keyword evidence="3 7" id="KW-0547">Nucleotide-binding</keyword>
<proteinExistence type="inferred from homology"/>
<comment type="catalytic activity">
    <reaction evidence="7">
        <text>tRNA(Asx) + L-aspartate + ATP = L-aspartyl-tRNA(Asx) + AMP + diphosphate</text>
        <dbReference type="Rhea" id="RHEA:18349"/>
        <dbReference type="Rhea" id="RHEA-COMP:9710"/>
        <dbReference type="Rhea" id="RHEA-COMP:9711"/>
        <dbReference type="ChEBI" id="CHEBI:29991"/>
        <dbReference type="ChEBI" id="CHEBI:30616"/>
        <dbReference type="ChEBI" id="CHEBI:33019"/>
        <dbReference type="ChEBI" id="CHEBI:78442"/>
        <dbReference type="ChEBI" id="CHEBI:78516"/>
        <dbReference type="ChEBI" id="CHEBI:456215"/>
        <dbReference type="EC" id="6.1.1.23"/>
    </reaction>
</comment>
<dbReference type="NCBIfam" id="NF001750">
    <property type="entry name" value="PRK00476.1"/>
    <property type="match status" value="1"/>
</dbReference>
<sequence>MKRTHNCGALSEKDIGKKAILQGWIARRRDHGELTFFELRDRYGATQVVFNAEKNKKVHEEAKKVGKEFVVQVEGKAEKRPKGTENPKLSTGRIELIADSLKILNSCETLPFELEGKVPVGEEVRLKYRHLDLRAPKVQEKIFIRHKIVKAIRDYFDSQGFIEVETPLLAKSTPEGSRDFLVPSRLQPGKVFALPQSPQLFKQMLMVAGFDRYFQIAKCLRDEDLRADRQFEFTQLDVEMSFVDEEDIFKVIEGCMEHVFKQVGSSKELKIPLEKMPFDEALKRFGSEKPDVRFGLELETVSEVFKNTDFEIFKKALDSGKEIRAVNAKGCAAFSQKEIKEIEDIVKVYKAKGIITVKFAEKGPESSSIQKFLDEKTIAGLKKKTNAEKGDLIVMVADDFKTSSIALGQARLFLGQKLKLIDEGKDALLWVVDFPLFDWSDEEQKIVSVQHPFTRPKDADLERMEKEPLKAKGKIYDLVWNGFEVGGGSIRIHEPELQAKAFKILGLSEQEVLAKFGFMLQAFKQGAPPHGGIALGIDRIAMLWTRSESLRDVIAFPKNKSGIALMESAPSEVSEKQLKELHLKLDLEK</sequence>
<reference evidence="10" key="1">
    <citation type="journal article" date="2020" name="bioRxiv">
        <title>A rank-normalized archaeal taxonomy based on genome phylogeny resolves widespread incomplete and uneven classifications.</title>
        <authorList>
            <person name="Rinke C."/>
            <person name="Chuvochina M."/>
            <person name="Mussig A.J."/>
            <person name="Chaumeil P.-A."/>
            <person name="Waite D.W."/>
            <person name="Whitman W.B."/>
            <person name="Parks D.H."/>
            <person name="Hugenholtz P."/>
        </authorList>
    </citation>
    <scope>NUCLEOTIDE SEQUENCE [LARGE SCALE GENOMIC DNA]</scope>
</reference>
<dbReference type="InterPro" id="IPR012340">
    <property type="entry name" value="NA-bd_OB-fold"/>
</dbReference>
<evidence type="ECO:0000256" key="2">
    <source>
        <dbReference type="ARBA" id="ARBA00022598"/>
    </source>
</evidence>
<dbReference type="Proteomes" id="UP000527315">
    <property type="component" value="Unassembled WGS sequence"/>
</dbReference>
<dbReference type="InterPro" id="IPR004115">
    <property type="entry name" value="GAD-like_sf"/>
</dbReference>
<dbReference type="Gene3D" id="3.30.1360.30">
    <property type="entry name" value="GAD-like domain"/>
    <property type="match status" value="1"/>
</dbReference>
<dbReference type="PRINTS" id="PR01042">
    <property type="entry name" value="TRNASYNTHASP"/>
</dbReference>
<dbReference type="GO" id="GO:0003676">
    <property type="term" value="F:nucleic acid binding"/>
    <property type="evidence" value="ECO:0007669"/>
    <property type="project" value="InterPro"/>
</dbReference>
<evidence type="ECO:0000256" key="7">
    <source>
        <dbReference type="HAMAP-Rule" id="MF_00044"/>
    </source>
</evidence>
<keyword evidence="6 7" id="KW-0030">Aminoacyl-tRNA synthetase</keyword>
<dbReference type="InterPro" id="IPR047090">
    <property type="entry name" value="AspRS_core"/>
</dbReference>
<evidence type="ECO:0000313" key="9">
    <source>
        <dbReference type="EMBL" id="HIH32919.1"/>
    </source>
</evidence>
<dbReference type="PANTHER" id="PTHR22594:SF5">
    <property type="entry name" value="ASPARTATE--TRNA LIGASE, MITOCHONDRIAL"/>
    <property type="match status" value="1"/>
</dbReference>
<dbReference type="GO" id="GO:0006422">
    <property type="term" value="P:aspartyl-tRNA aminoacylation"/>
    <property type="evidence" value="ECO:0007669"/>
    <property type="project" value="UniProtKB-UniRule"/>
</dbReference>
<gene>
    <name evidence="7 9" type="primary">aspS</name>
    <name evidence="9" type="ORF">HA227_01570</name>
</gene>
<dbReference type="GO" id="GO:0004815">
    <property type="term" value="F:aspartate-tRNA ligase activity"/>
    <property type="evidence" value="ECO:0007669"/>
    <property type="project" value="UniProtKB-UniRule"/>
</dbReference>
<feature type="site" description="Important for tRNA non-discrimination" evidence="7">
    <location>
        <position position="31"/>
    </location>
</feature>
<dbReference type="Pfam" id="PF02938">
    <property type="entry name" value="GAD"/>
    <property type="match status" value="1"/>
</dbReference>
<keyword evidence="5 7" id="KW-0648">Protein biosynthesis</keyword>
<evidence type="ECO:0000256" key="3">
    <source>
        <dbReference type="ARBA" id="ARBA00022741"/>
    </source>
</evidence>
<dbReference type="InterPro" id="IPR029351">
    <property type="entry name" value="GAD_dom"/>
</dbReference>
<feature type="region of interest" description="Aspartate" evidence="7">
    <location>
        <begin position="199"/>
        <end position="202"/>
    </location>
</feature>
<protein>
    <recommendedName>
        <fullName evidence="7">Aspartate--tRNA(Asp/Asn) ligase</fullName>
        <ecNumber evidence="7">6.1.1.23</ecNumber>
    </recommendedName>
    <alternativeName>
        <fullName evidence="7">Aspartyl-tRNA synthetase</fullName>
        <shortName evidence="7">AspRS</shortName>
    </alternativeName>
    <alternativeName>
        <fullName evidence="7">Non-discriminating aspartyl-tRNA synthetase</fullName>
        <shortName evidence="7">ND-AspRS</shortName>
    </alternativeName>
</protein>